<sequence>MVTGILYGVVFAMMIVAGLIIMPITGAVHPLVKAEVIPNPGFFALGFGPIAGAFTFLGHVVYGLVLGILSKNIRGIILLTKRWVLSHFFYTNFNTKETVVRRTQ</sequence>
<dbReference type="Proteomes" id="UP000199159">
    <property type="component" value="Unassembled WGS sequence"/>
</dbReference>
<protein>
    <submittedName>
        <fullName evidence="2">Uncharacterized protein</fullName>
    </submittedName>
</protein>
<keyword evidence="1" id="KW-0812">Transmembrane</keyword>
<reference evidence="3" key="1">
    <citation type="submission" date="2016-10" db="EMBL/GenBank/DDBJ databases">
        <authorList>
            <person name="Varghese N."/>
            <person name="Submissions S."/>
        </authorList>
    </citation>
    <scope>NUCLEOTIDE SEQUENCE [LARGE SCALE GENOMIC DNA]</scope>
    <source>
        <strain evidence="3">IBRC-M10078</strain>
    </source>
</reference>
<dbReference type="AlphaFoldDB" id="A0A1H0T5A4"/>
<dbReference type="STRING" id="930152.SAMN05216565_103290"/>
<keyword evidence="3" id="KW-1185">Reference proteome</keyword>
<gene>
    <name evidence="2" type="ORF">SAMN05216565_103290</name>
</gene>
<evidence type="ECO:0000313" key="3">
    <source>
        <dbReference type="Proteomes" id="UP000199159"/>
    </source>
</evidence>
<accession>A0A1H0T5A4</accession>
<keyword evidence="1" id="KW-1133">Transmembrane helix</keyword>
<proteinExistence type="predicted"/>
<organism evidence="2 3">
    <name type="scientific">Litchfieldia salsa</name>
    <dbReference type="NCBI Taxonomy" id="930152"/>
    <lineage>
        <taxon>Bacteria</taxon>
        <taxon>Bacillati</taxon>
        <taxon>Bacillota</taxon>
        <taxon>Bacilli</taxon>
        <taxon>Bacillales</taxon>
        <taxon>Bacillaceae</taxon>
        <taxon>Litchfieldia</taxon>
    </lineage>
</organism>
<evidence type="ECO:0000256" key="1">
    <source>
        <dbReference type="SAM" id="Phobius"/>
    </source>
</evidence>
<name>A0A1H0T5A4_9BACI</name>
<keyword evidence="1" id="KW-0472">Membrane</keyword>
<feature type="transmembrane region" description="Helical" evidence="1">
    <location>
        <begin position="5"/>
        <end position="24"/>
    </location>
</feature>
<evidence type="ECO:0000313" key="2">
    <source>
        <dbReference type="EMBL" id="SDP49114.1"/>
    </source>
</evidence>
<dbReference type="EMBL" id="FNJU01000003">
    <property type="protein sequence ID" value="SDP49114.1"/>
    <property type="molecule type" value="Genomic_DNA"/>
</dbReference>
<feature type="transmembrane region" description="Helical" evidence="1">
    <location>
        <begin position="44"/>
        <end position="69"/>
    </location>
</feature>